<dbReference type="PATRIC" id="fig|68170.10.peg.9580"/>
<accession>A0A0F0H5N0</accession>
<evidence type="ECO:0000313" key="2">
    <source>
        <dbReference type="EMBL" id="KJK50830.1"/>
    </source>
</evidence>
<gene>
    <name evidence="2" type="ORF">UK23_09205</name>
</gene>
<dbReference type="Proteomes" id="UP000033393">
    <property type="component" value="Unassembled WGS sequence"/>
</dbReference>
<protein>
    <submittedName>
        <fullName evidence="2">Uncharacterized protein</fullName>
    </submittedName>
</protein>
<dbReference type="EMBL" id="JYJG01000049">
    <property type="protein sequence ID" value="KJK50830.1"/>
    <property type="molecule type" value="Genomic_DNA"/>
</dbReference>
<proteinExistence type="predicted"/>
<feature type="region of interest" description="Disordered" evidence="1">
    <location>
        <begin position="75"/>
        <end position="104"/>
    </location>
</feature>
<dbReference type="AlphaFoldDB" id="A0A0F0H5N0"/>
<dbReference type="OrthoDB" id="3196525at2"/>
<name>A0A0F0H5N0_LENAE</name>
<reference evidence="2 3" key="1">
    <citation type="submission" date="2015-02" db="EMBL/GenBank/DDBJ databases">
        <authorList>
            <person name="Ju K.-S."/>
            <person name="Doroghazi J.R."/>
            <person name="Metcalf W."/>
        </authorList>
    </citation>
    <scope>NUCLEOTIDE SEQUENCE [LARGE SCALE GENOMIC DNA]</scope>
    <source>
        <strain evidence="2 3">NRRL B-16140</strain>
    </source>
</reference>
<dbReference type="RefSeq" id="WP_045310979.1">
    <property type="nucleotide sequence ID" value="NZ_JYJG01000049.1"/>
</dbReference>
<organism evidence="2 3">
    <name type="scientific">Lentzea aerocolonigenes</name>
    <name type="common">Lechevalieria aerocolonigenes</name>
    <name type="synonym">Saccharothrix aerocolonigenes</name>
    <dbReference type="NCBI Taxonomy" id="68170"/>
    <lineage>
        <taxon>Bacteria</taxon>
        <taxon>Bacillati</taxon>
        <taxon>Actinomycetota</taxon>
        <taxon>Actinomycetes</taxon>
        <taxon>Pseudonocardiales</taxon>
        <taxon>Pseudonocardiaceae</taxon>
        <taxon>Lentzea</taxon>
    </lineage>
</organism>
<evidence type="ECO:0000256" key="1">
    <source>
        <dbReference type="SAM" id="MobiDB-lite"/>
    </source>
</evidence>
<keyword evidence="3" id="KW-1185">Reference proteome</keyword>
<sequence>MADRLFDHVEDSALIALGIDARLLPLVRVLTAEPHLEALESRLPAPQYDALVALAAGMTLEEAWQEVSKHLARPVRHGVRPGGTRGRAGTSVCRVASVPPRKTT</sequence>
<evidence type="ECO:0000313" key="3">
    <source>
        <dbReference type="Proteomes" id="UP000033393"/>
    </source>
</evidence>
<comment type="caution">
    <text evidence="2">The sequence shown here is derived from an EMBL/GenBank/DDBJ whole genome shotgun (WGS) entry which is preliminary data.</text>
</comment>